<dbReference type="GO" id="GO:1901982">
    <property type="term" value="F:maltose binding"/>
    <property type="evidence" value="ECO:0007669"/>
    <property type="project" value="TreeGrafter"/>
</dbReference>
<comment type="similarity">
    <text evidence="1">Belongs to the bacterial solute-binding protein 1 family.</text>
</comment>
<dbReference type="GO" id="GO:0015768">
    <property type="term" value="P:maltose transport"/>
    <property type="evidence" value="ECO:0007669"/>
    <property type="project" value="TreeGrafter"/>
</dbReference>
<evidence type="ECO:0000313" key="4">
    <source>
        <dbReference type="EMBL" id="HIR12506.1"/>
    </source>
</evidence>
<dbReference type="GO" id="GO:0055052">
    <property type="term" value="C:ATP-binding cassette (ABC) transporter complex, substrate-binding subunit-containing"/>
    <property type="evidence" value="ECO:0007669"/>
    <property type="project" value="TreeGrafter"/>
</dbReference>
<dbReference type="InterPro" id="IPR006059">
    <property type="entry name" value="SBP"/>
</dbReference>
<dbReference type="SUPFAM" id="SSF53850">
    <property type="entry name" value="Periplasmic binding protein-like II"/>
    <property type="match status" value="1"/>
</dbReference>
<dbReference type="PANTHER" id="PTHR30061">
    <property type="entry name" value="MALTOSE-BINDING PERIPLASMIC PROTEIN"/>
    <property type="match status" value="1"/>
</dbReference>
<reference evidence="4" key="1">
    <citation type="submission" date="2020-10" db="EMBL/GenBank/DDBJ databases">
        <authorList>
            <person name="Gilroy R."/>
        </authorList>
    </citation>
    <scope>NUCLEOTIDE SEQUENCE</scope>
    <source>
        <strain evidence="4">ChiSjej4B22-8148</strain>
    </source>
</reference>
<dbReference type="AlphaFoldDB" id="A0A9D1A9N2"/>
<evidence type="ECO:0000256" key="3">
    <source>
        <dbReference type="ARBA" id="ARBA00022729"/>
    </source>
</evidence>
<dbReference type="GO" id="GO:0055085">
    <property type="term" value="P:transmembrane transport"/>
    <property type="evidence" value="ECO:0007669"/>
    <property type="project" value="InterPro"/>
</dbReference>
<reference evidence="4" key="2">
    <citation type="journal article" date="2021" name="PeerJ">
        <title>Extensive microbial diversity within the chicken gut microbiome revealed by metagenomics and culture.</title>
        <authorList>
            <person name="Gilroy R."/>
            <person name="Ravi A."/>
            <person name="Getino M."/>
            <person name="Pursley I."/>
            <person name="Horton D.L."/>
            <person name="Alikhan N.F."/>
            <person name="Baker D."/>
            <person name="Gharbi K."/>
            <person name="Hall N."/>
            <person name="Watson M."/>
            <person name="Adriaenssens E.M."/>
            <person name="Foster-Nyarko E."/>
            <person name="Jarju S."/>
            <person name="Secka A."/>
            <person name="Antonio M."/>
            <person name="Oren A."/>
            <person name="Chaudhuri R.R."/>
            <person name="La Ragione R."/>
            <person name="Hildebrand F."/>
            <person name="Pallen M.J."/>
        </authorList>
    </citation>
    <scope>NUCLEOTIDE SEQUENCE</scope>
    <source>
        <strain evidence="4">ChiSjej4B22-8148</strain>
    </source>
</reference>
<name>A0A9D1A9N2_9FIRM</name>
<organism evidence="4 5">
    <name type="scientific">Candidatus Choladousia intestinavium</name>
    <dbReference type="NCBI Taxonomy" id="2840727"/>
    <lineage>
        <taxon>Bacteria</taxon>
        <taxon>Bacillati</taxon>
        <taxon>Bacillota</taxon>
        <taxon>Clostridia</taxon>
        <taxon>Lachnospirales</taxon>
        <taxon>Lachnospiraceae</taxon>
        <taxon>Lachnospiraceae incertae sedis</taxon>
        <taxon>Candidatus Choladousia</taxon>
    </lineage>
</organism>
<proteinExistence type="inferred from homology"/>
<evidence type="ECO:0000313" key="5">
    <source>
        <dbReference type="Proteomes" id="UP000886757"/>
    </source>
</evidence>
<dbReference type="GO" id="GO:0042956">
    <property type="term" value="P:maltodextrin transmembrane transport"/>
    <property type="evidence" value="ECO:0007669"/>
    <property type="project" value="TreeGrafter"/>
</dbReference>
<keyword evidence="3" id="KW-0732">Signal</keyword>
<dbReference type="Gene3D" id="3.40.190.10">
    <property type="entry name" value="Periplasmic binding protein-like II"/>
    <property type="match status" value="1"/>
</dbReference>
<dbReference type="PROSITE" id="PS01037">
    <property type="entry name" value="SBP_BACTERIAL_1"/>
    <property type="match status" value="1"/>
</dbReference>
<keyword evidence="2" id="KW-0813">Transport</keyword>
<dbReference type="Proteomes" id="UP000886757">
    <property type="component" value="Unassembled WGS sequence"/>
</dbReference>
<evidence type="ECO:0000256" key="2">
    <source>
        <dbReference type="ARBA" id="ARBA00022448"/>
    </source>
</evidence>
<dbReference type="Pfam" id="PF13416">
    <property type="entry name" value="SBP_bac_8"/>
    <property type="match status" value="1"/>
</dbReference>
<dbReference type="EMBL" id="DVGK01000017">
    <property type="protein sequence ID" value="HIR12506.1"/>
    <property type="molecule type" value="Genomic_DNA"/>
</dbReference>
<accession>A0A9D1A9N2</accession>
<comment type="caution">
    <text evidence="4">The sequence shown here is derived from an EMBL/GenBank/DDBJ whole genome shotgun (WGS) entry which is preliminary data.</text>
</comment>
<protein>
    <submittedName>
        <fullName evidence="4">Extracellular solute-binding protein</fullName>
    </submittedName>
</protein>
<gene>
    <name evidence="4" type="ORF">IAB31_01125</name>
</gene>
<sequence length="422" mass="46751">MIRNILTGFSKRRSVYRRGITGSLDSKRIICSAAFVLAGALLLGGCRKEETALVRQHKAEREELLIWAYYETNAQRDGMDALVRDFNQSQNRYTAAWEYVPMTGFAKGLTSAYTEDALPDMAILDNPDMPGLIQLGMFEDITDEALEWNLEEEYYSALVNTVEYQGKYYGVPFNCNNTALIYNQKMLEEEGIEPPETWEELRQAAAALTKEGRSGFLLCGMEGEQGAFQLLSWVLAAGGDAEAAFAFLEQMLEDGSLPANCINLTQTDLSLEFINEKAAMMQNGPWVFPALEEAGISYGVIPIPGEKAGAAVAGGENIGILKGKNRKGSLAFLTYCVEQGGLEKFCEKAQVLPARISSAREYIKTRKNMEVFEEQMHEAVVRTSIDAWPSVSKDLTEGLYELVAGEKTAGEIGEKIKLKFIH</sequence>
<dbReference type="InterPro" id="IPR006061">
    <property type="entry name" value="SBP_1_CS"/>
</dbReference>
<evidence type="ECO:0000256" key="1">
    <source>
        <dbReference type="ARBA" id="ARBA00008520"/>
    </source>
</evidence>
<dbReference type="PANTHER" id="PTHR30061:SF50">
    <property type="entry name" value="MALTOSE_MALTODEXTRIN-BINDING PERIPLASMIC PROTEIN"/>
    <property type="match status" value="1"/>
</dbReference>